<organism evidence="1 2">
    <name type="scientific">Vibrio marisflavi CECT 7928</name>
    <dbReference type="NCBI Taxonomy" id="634439"/>
    <lineage>
        <taxon>Bacteria</taxon>
        <taxon>Pseudomonadati</taxon>
        <taxon>Pseudomonadota</taxon>
        <taxon>Gammaproteobacteria</taxon>
        <taxon>Vibrionales</taxon>
        <taxon>Vibrionaceae</taxon>
        <taxon>Vibrio</taxon>
    </lineage>
</organism>
<reference evidence="1" key="1">
    <citation type="submission" date="2021-11" db="EMBL/GenBank/DDBJ databases">
        <authorList>
            <person name="Rodrigo-Torres L."/>
            <person name="Arahal R. D."/>
            <person name="Lucena T."/>
        </authorList>
    </citation>
    <scope>NUCLEOTIDE SEQUENCE</scope>
    <source>
        <strain evidence="1">CECT 7928</strain>
    </source>
</reference>
<dbReference type="Proteomes" id="UP000838748">
    <property type="component" value="Unassembled WGS sequence"/>
</dbReference>
<comment type="caution">
    <text evidence="1">The sequence shown here is derived from an EMBL/GenBank/DDBJ whole genome shotgun (WGS) entry which is preliminary data.</text>
</comment>
<sequence length="58" mass="6504">MTKFYTESQNVNVSRISREGWWLENGVEHVAANTALGADCTTTIYQPSKPGLIAKYQK</sequence>
<evidence type="ECO:0000313" key="1">
    <source>
        <dbReference type="EMBL" id="CAH0543072.1"/>
    </source>
</evidence>
<dbReference type="EMBL" id="CAKLDM010000004">
    <property type="protein sequence ID" value="CAH0543072.1"/>
    <property type="molecule type" value="Genomic_DNA"/>
</dbReference>
<name>A0ABM9AA42_9VIBR</name>
<gene>
    <name evidence="1" type="ORF">VMF7928_04388</name>
</gene>
<keyword evidence="2" id="KW-1185">Reference proteome</keyword>
<dbReference type="RefSeq" id="WP_237363926.1">
    <property type="nucleotide sequence ID" value="NZ_CAKLDM010000004.1"/>
</dbReference>
<accession>A0ABM9AA42</accession>
<evidence type="ECO:0000313" key="2">
    <source>
        <dbReference type="Proteomes" id="UP000838748"/>
    </source>
</evidence>
<protein>
    <submittedName>
        <fullName evidence="1">Uncharacterized protein</fullName>
    </submittedName>
</protein>
<proteinExistence type="predicted"/>